<dbReference type="PANTHER" id="PTHR13605:SF4">
    <property type="entry name" value="ER MEMBRANE PROTEIN COMPLEX SUBUNIT 7"/>
    <property type="match status" value="1"/>
</dbReference>
<dbReference type="Pfam" id="PF09430">
    <property type="entry name" value="EMC7_beta-sandw"/>
    <property type="match status" value="1"/>
</dbReference>
<dbReference type="GO" id="GO:0030246">
    <property type="term" value="F:carbohydrate binding"/>
    <property type="evidence" value="ECO:0007669"/>
    <property type="project" value="InterPro"/>
</dbReference>
<comment type="similarity">
    <text evidence="2">Belongs to the EMC7 family.</text>
</comment>
<gene>
    <name evidence="12" type="ORF">BD410DRAFT_781198</name>
</gene>
<dbReference type="PANTHER" id="PTHR13605">
    <property type="entry name" value="ER MEMBRANE PROTEIN COMPLEX SUBUNIT 7"/>
    <property type="match status" value="1"/>
</dbReference>
<proteinExistence type="inferred from homology"/>
<evidence type="ECO:0000256" key="10">
    <source>
        <dbReference type="SAM" id="Phobius"/>
    </source>
</evidence>
<evidence type="ECO:0000256" key="6">
    <source>
        <dbReference type="ARBA" id="ARBA00023136"/>
    </source>
</evidence>
<dbReference type="InterPro" id="IPR039163">
    <property type="entry name" value="EMC7"/>
</dbReference>
<evidence type="ECO:0000256" key="8">
    <source>
        <dbReference type="ARBA" id="ARBA00023326"/>
    </source>
</evidence>
<evidence type="ECO:0000256" key="5">
    <source>
        <dbReference type="ARBA" id="ARBA00022989"/>
    </source>
</evidence>
<evidence type="ECO:0000313" key="13">
    <source>
        <dbReference type="Proteomes" id="UP000294933"/>
    </source>
</evidence>
<keyword evidence="6 10" id="KW-0472">Membrane</keyword>
<dbReference type="GO" id="GO:0000272">
    <property type="term" value="P:polysaccharide catabolic process"/>
    <property type="evidence" value="ECO:0007669"/>
    <property type="project" value="UniProtKB-KW"/>
</dbReference>
<dbReference type="Gene3D" id="2.60.40.1120">
    <property type="entry name" value="Carboxypeptidase-like, regulatory domain"/>
    <property type="match status" value="1"/>
</dbReference>
<feature type="transmembrane region" description="Helical" evidence="10">
    <location>
        <begin position="141"/>
        <end position="159"/>
    </location>
</feature>
<keyword evidence="3 10" id="KW-0812">Transmembrane</keyword>
<dbReference type="GO" id="GO:0072546">
    <property type="term" value="C:EMC complex"/>
    <property type="evidence" value="ECO:0007669"/>
    <property type="project" value="TreeGrafter"/>
</dbReference>
<evidence type="ECO:0000256" key="2">
    <source>
        <dbReference type="ARBA" id="ARBA00008880"/>
    </source>
</evidence>
<dbReference type="InterPro" id="IPR013784">
    <property type="entry name" value="Carb-bd-like_fold"/>
</dbReference>
<feature type="domain" description="ER membrane protein complex subunit 7 beta-sandwich" evidence="11">
    <location>
        <begin position="35"/>
        <end position="144"/>
    </location>
</feature>
<evidence type="ECO:0000313" key="12">
    <source>
        <dbReference type="EMBL" id="TDL28676.1"/>
    </source>
</evidence>
<dbReference type="Proteomes" id="UP000294933">
    <property type="component" value="Unassembled WGS sequence"/>
</dbReference>
<keyword evidence="5 10" id="KW-1133">Transmembrane helix</keyword>
<keyword evidence="13" id="KW-1185">Reference proteome</keyword>
<dbReference type="VEuPathDB" id="FungiDB:BD410DRAFT_781198"/>
<sequence>MIFTLLFLAVAAQAFDLHGKILWNDICSNITVLGQSSVILDQGRLSAGITQDGSFTIPDVDPGSYILSVIAHDFAFDTLRVDIPSTEPQVPDVHPYVLGTPHSPPSPVSLPYPISITPRQKAVYFVEPEAFSLLTMFQNPMMLLMAGMGVMVMAMPYLMKNMDPDVMKEVNERQAKLMNVQSSLASGDIRSGLSALLAVSEEDADGAAPAAKKATSAASTRGKGSGRGKRR</sequence>
<evidence type="ECO:0000256" key="9">
    <source>
        <dbReference type="SAM" id="MobiDB-lite"/>
    </source>
</evidence>
<accession>A0A4Y7QMS5</accession>
<name>A0A4Y7QMS5_9AGAM</name>
<feature type="region of interest" description="Disordered" evidence="9">
    <location>
        <begin position="205"/>
        <end position="231"/>
    </location>
</feature>
<keyword evidence="8" id="KW-0624">Polysaccharide degradation</keyword>
<dbReference type="EMBL" id="ML170157">
    <property type="protein sequence ID" value="TDL28676.1"/>
    <property type="molecule type" value="Genomic_DNA"/>
</dbReference>
<dbReference type="OrthoDB" id="27095at2759"/>
<dbReference type="STRING" id="50990.A0A4Y7QMS5"/>
<evidence type="ECO:0000256" key="3">
    <source>
        <dbReference type="ARBA" id="ARBA00022692"/>
    </source>
</evidence>
<reference evidence="12 13" key="1">
    <citation type="submission" date="2018-06" db="EMBL/GenBank/DDBJ databases">
        <title>A transcriptomic atlas of mushroom development highlights an independent origin of complex multicellularity.</title>
        <authorList>
            <consortium name="DOE Joint Genome Institute"/>
            <person name="Krizsan K."/>
            <person name="Almasi E."/>
            <person name="Merenyi Z."/>
            <person name="Sahu N."/>
            <person name="Viragh M."/>
            <person name="Koszo T."/>
            <person name="Mondo S."/>
            <person name="Kiss B."/>
            <person name="Balint B."/>
            <person name="Kues U."/>
            <person name="Barry K."/>
            <person name="Hegedus J.C."/>
            <person name="Henrissat B."/>
            <person name="Johnson J."/>
            <person name="Lipzen A."/>
            <person name="Ohm R."/>
            <person name="Nagy I."/>
            <person name="Pangilinan J."/>
            <person name="Yan J."/>
            <person name="Xiong Y."/>
            <person name="Grigoriev I.V."/>
            <person name="Hibbett D.S."/>
            <person name="Nagy L.G."/>
        </authorList>
    </citation>
    <scope>NUCLEOTIDE SEQUENCE [LARGE SCALE GENOMIC DNA]</scope>
    <source>
        <strain evidence="12 13">SZMC22713</strain>
    </source>
</reference>
<dbReference type="AlphaFoldDB" id="A0A4Y7QMS5"/>
<comment type="subcellular location">
    <subcellularLocation>
        <location evidence="1">Membrane</location>
        <topology evidence="1">Single-pass membrane protein</topology>
    </subcellularLocation>
</comment>
<keyword evidence="4" id="KW-0732">Signal</keyword>
<organism evidence="12 13">
    <name type="scientific">Rickenella mellea</name>
    <dbReference type="NCBI Taxonomy" id="50990"/>
    <lineage>
        <taxon>Eukaryota</taxon>
        <taxon>Fungi</taxon>
        <taxon>Dikarya</taxon>
        <taxon>Basidiomycota</taxon>
        <taxon>Agaricomycotina</taxon>
        <taxon>Agaricomycetes</taxon>
        <taxon>Hymenochaetales</taxon>
        <taxon>Rickenellaceae</taxon>
        <taxon>Rickenella</taxon>
    </lineage>
</organism>
<feature type="compositionally biased region" description="Low complexity" evidence="9">
    <location>
        <begin position="206"/>
        <end position="222"/>
    </location>
</feature>
<evidence type="ECO:0000256" key="4">
    <source>
        <dbReference type="ARBA" id="ARBA00022729"/>
    </source>
</evidence>
<keyword evidence="7" id="KW-0119">Carbohydrate metabolism</keyword>
<dbReference type="SUPFAM" id="SSF49452">
    <property type="entry name" value="Starch-binding domain-like"/>
    <property type="match status" value="1"/>
</dbReference>
<evidence type="ECO:0000256" key="1">
    <source>
        <dbReference type="ARBA" id="ARBA00004167"/>
    </source>
</evidence>
<evidence type="ECO:0000256" key="7">
    <source>
        <dbReference type="ARBA" id="ARBA00023277"/>
    </source>
</evidence>
<protein>
    <recommendedName>
        <fullName evidence="11">ER membrane protein complex subunit 7 beta-sandwich domain-containing protein</fullName>
    </recommendedName>
</protein>
<evidence type="ECO:0000259" key="11">
    <source>
        <dbReference type="Pfam" id="PF09430"/>
    </source>
</evidence>
<dbReference type="InterPro" id="IPR019008">
    <property type="entry name" value="Beta_sandwich_EMC7"/>
</dbReference>